<dbReference type="AlphaFoldDB" id="H3CKJ1"/>
<dbReference type="PANTHER" id="PTHR16127:SF10">
    <property type="entry name" value="BETA-TAXILIN"/>
    <property type="match status" value="1"/>
</dbReference>
<organism evidence="4 5">
    <name type="scientific">Tetraodon nigroviridis</name>
    <name type="common">Spotted green pufferfish</name>
    <name type="synonym">Chelonodon nigroviridis</name>
    <dbReference type="NCBI Taxonomy" id="99883"/>
    <lineage>
        <taxon>Eukaryota</taxon>
        <taxon>Metazoa</taxon>
        <taxon>Chordata</taxon>
        <taxon>Craniata</taxon>
        <taxon>Vertebrata</taxon>
        <taxon>Euteleostomi</taxon>
        <taxon>Actinopterygii</taxon>
        <taxon>Neopterygii</taxon>
        <taxon>Teleostei</taxon>
        <taxon>Neoteleostei</taxon>
        <taxon>Acanthomorphata</taxon>
        <taxon>Eupercaria</taxon>
        <taxon>Tetraodontiformes</taxon>
        <taxon>Tetradontoidea</taxon>
        <taxon>Tetraodontidae</taxon>
        <taxon>Tetraodon</taxon>
    </lineage>
</organism>
<dbReference type="Proteomes" id="UP000007303">
    <property type="component" value="Unassembled WGS sequence"/>
</dbReference>
<evidence type="ECO:0000256" key="3">
    <source>
        <dbReference type="SAM" id="MobiDB-lite"/>
    </source>
</evidence>
<sequence>LQAESRRGAAARADLEVLCRDVQMHCRRLWEETARRCSEEEERRTRMASHFQAKLEDIQAQIEQHSARNHKLCRENAHLTDKLELLVNQCQVRDESLEKISKHHELQLQLAEAKLQQANALLADAQDKHKREKEYLLREAIEKTKKCFAMKEQELSMKKKLTLYAQKFDEFQGTLAKSNQIYARFKQEMDNMTEKMKKMEKETNVWKSRFENCNKALTDMMEERTEKGKEFQLFVLKIHKLEKLCRALQDERAVLYRKIKEVRVKGQSPEEEAAQEPDPAGPTPEASSWPAQVLEEEDQREKEGATVAPPTEALPAASDPSRKQTSKKKKKK</sequence>
<feature type="coiled-coil region" evidence="2">
    <location>
        <begin position="48"/>
        <end position="75"/>
    </location>
</feature>
<dbReference type="Pfam" id="PF09728">
    <property type="entry name" value="Taxilin"/>
    <property type="match status" value="1"/>
</dbReference>
<accession>H3CKJ1</accession>
<dbReference type="HOGENOM" id="CLU_025501_4_0_1"/>
<protein>
    <recommendedName>
        <fullName evidence="6">Taxilin beta b</fullName>
    </recommendedName>
</protein>
<evidence type="ECO:0000313" key="4">
    <source>
        <dbReference type="Ensembl" id="ENSTNIP00000008770.1"/>
    </source>
</evidence>
<name>H3CKJ1_TETNG</name>
<dbReference type="OMA" id="ETSCATH"/>
<dbReference type="InParanoid" id="H3CKJ1"/>
<dbReference type="STRING" id="99883.ENSTNIP00000008770"/>
<keyword evidence="2" id="KW-0175">Coiled coil</keyword>
<reference evidence="5" key="1">
    <citation type="journal article" date="2004" name="Nature">
        <title>Genome duplication in the teleost fish Tetraodon nigroviridis reveals the early vertebrate proto-karyotype.</title>
        <authorList>
            <person name="Jaillon O."/>
            <person name="Aury J.-M."/>
            <person name="Brunet F."/>
            <person name="Petit J.-L."/>
            <person name="Stange-Thomann N."/>
            <person name="Mauceli E."/>
            <person name="Bouneau L."/>
            <person name="Fischer C."/>
            <person name="Ozouf-Costaz C."/>
            <person name="Bernot A."/>
            <person name="Nicaud S."/>
            <person name="Jaffe D."/>
            <person name="Fisher S."/>
            <person name="Lutfalla G."/>
            <person name="Dossat C."/>
            <person name="Segurens B."/>
            <person name="Dasilva C."/>
            <person name="Salanoubat M."/>
            <person name="Levy M."/>
            <person name="Boudet N."/>
            <person name="Castellano S."/>
            <person name="Anthouard V."/>
            <person name="Jubin C."/>
            <person name="Castelli V."/>
            <person name="Katinka M."/>
            <person name="Vacherie B."/>
            <person name="Biemont C."/>
            <person name="Skalli Z."/>
            <person name="Cattolico L."/>
            <person name="Poulain J."/>
            <person name="De Berardinis V."/>
            <person name="Cruaud C."/>
            <person name="Duprat S."/>
            <person name="Brottier P."/>
            <person name="Coutanceau J.-P."/>
            <person name="Gouzy J."/>
            <person name="Parra G."/>
            <person name="Lardier G."/>
            <person name="Chapple C."/>
            <person name="McKernan K.J."/>
            <person name="McEwan P."/>
            <person name="Bosak S."/>
            <person name="Kellis M."/>
            <person name="Volff J.-N."/>
            <person name="Guigo R."/>
            <person name="Zody M.C."/>
            <person name="Mesirov J."/>
            <person name="Lindblad-Toh K."/>
            <person name="Birren B."/>
            <person name="Nusbaum C."/>
            <person name="Kahn D."/>
            <person name="Robinson-Rechavi M."/>
            <person name="Laudet V."/>
            <person name="Schachter V."/>
            <person name="Quetier F."/>
            <person name="Saurin W."/>
            <person name="Scarpelli C."/>
            <person name="Wincker P."/>
            <person name="Lander E.S."/>
            <person name="Weissenbach J."/>
            <person name="Roest Crollius H."/>
        </authorList>
    </citation>
    <scope>NUCLEOTIDE SEQUENCE [LARGE SCALE GENOMIC DNA]</scope>
</reference>
<keyword evidence="5" id="KW-1185">Reference proteome</keyword>
<feature type="region of interest" description="Disordered" evidence="3">
    <location>
        <begin position="264"/>
        <end position="332"/>
    </location>
</feature>
<dbReference type="GeneTree" id="ENSGT00940000157418"/>
<evidence type="ECO:0008006" key="6">
    <source>
        <dbReference type="Google" id="ProtNLM"/>
    </source>
</evidence>
<evidence type="ECO:0000256" key="1">
    <source>
        <dbReference type="ARBA" id="ARBA00009550"/>
    </source>
</evidence>
<feature type="coiled-coil region" evidence="2">
    <location>
        <begin position="175"/>
        <end position="209"/>
    </location>
</feature>
<comment type="similarity">
    <text evidence="1">Belongs to the taxilin family.</text>
</comment>
<dbReference type="PANTHER" id="PTHR16127">
    <property type="entry name" value="TAXILIN"/>
    <property type="match status" value="1"/>
</dbReference>
<evidence type="ECO:0000313" key="5">
    <source>
        <dbReference type="Proteomes" id="UP000007303"/>
    </source>
</evidence>
<feature type="coiled-coil region" evidence="2">
    <location>
        <begin position="101"/>
        <end position="135"/>
    </location>
</feature>
<reference evidence="4" key="3">
    <citation type="submission" date="2025-09" db="UniProtKB">
        <authorList>
            <consortium name="Ensembl"/>
        </authorList>
    </citation>
    <scope>IDENTIFICATION</scope>
</reference>
<dbReference type="Ensembl" id="ENSTNIT00000008940.1">
    <property type="protein sequence ID" value="ENSTNIP00000008770.1"/>
    <property type="gene ID" value="ENSTNIG00000006027.1"/>
</dbReference>
<proteinExistence type="inferred from homology"/>
<dbReference type="InterPro" id="IPR026183">
    <property type="entry name" value="Taxilin_fam"/>
</dbReference>
<dbReference type="GO" id="GO:0019905">
    <property type="term" value="F:syntaxin binding"/>
    <property type="evidence" value="ECO:0007669"/>
    <property type="project" value="InterPro"/>
</dbReference>
<reference evidence="4" key="2">
    <citation type="submission" date="2025-08" db="UniProtKB">
        <authorList>
            <consortium name="Ensembl"/>
        </authorList>
    </citation>
    <scope>IDENTIFICATION</scope>
</reference>
<evidence type="ECO:0000256" key="2">
    <source>
        <dbReference type="SAM" id="Coils"/>
    </source>
</evidence>